<dbReference type="EMBL" id="CZBE01000013">
    <property type="protein sequence ID" value="CUP83405.1"/>
    <property type="molecule type" value="Genomic_DNA"/>
</dbReference>
<dbReference type="EMBL" id="QVME01000009">
    <property type="protein sequence ID" value="RGE66096.1"/>
    <property type="molecule type" value="Genomic_DNA"/>
</dbReference>
<dbReference type="EMBL" id="NFKP01000023">
    <property type="protein sequence ID" value="OUP67998.1"/>
    <property type="molecule type" value="Genomic_DNA"/>
</dbReference>
<evidence type="ECO:0000313" key="4">
    <source>
        <dbReference type="Proteomes" id="UP000095765"/>
    </source>
</evidence>
<evidence type="ECO:0000313" key="6">
    <source>
        <dbReference type="Proteomes" id="UP000260828"/>
    </source>
</evidence>
<reference evidence="1 4" key="1">
    <citation type="submission" date="2015-09" db="EMBL/GenBank/DDBJ databases">
        <authorList>
            <consortium name="Pathogen Informatics"/>
        </authorList>
    </citation>
    <scope>NUCLEOTIDE SEQUENCE [LARGE SCALE GENOMIC DNA]</scope>
    <source>
        <strain evidence="1 4">2789STDY5834939</strain>
    </source>
</reference>
<sequence>MMRWNSTKTYTEEDMIRMQQEAVNRVHEFQTRAREAAAYYDVPVSDIRDLPAPVESAAISADNTPIEAQSEIVSNQSPPHAGDPLHGLLDGLNLDSETLLIIGLLFLLYNEHADNVLLLALAYLLL</sequence>
<evidence type="ECO:0000313" key="5">
    <source>
        <dbReference type="Proteomes" id="UP000196386"/>
    </source>
</evidence>
<organism evidence="1 4">
    <name type="scientific">Anaerotruncus colihominis</name>
    <dbReference type="NCBI Taxonomy" id="169435"/>
    <lineage>
        <taxon>Bacteria</taxon>
        <taxon>Bacillati</taxon>
        <taxon>Bacillota</taxon>
        <taxon>Clostridia</taxon>
        <taxon>Eubacteriales</taxon>
        <taxon>Oscillospiraceae</taxon>
        <taxon>Anaerotruncus</taxon>
    </lineage>
</organism>
<dbReference type="Proteomes" id="UP000196386">
    <property type="component" value="Unassembled WGS sequence"/>
</dbReference>
<gene>
    <name evidence="2" type="ORF">B5F11_15440</name>
    <name evidence="3" type="ORF">DXC40_14320</name>
    <name evidence="1" type="ORF">ERS852551_02107</name>
</gene>
<name>A0A174RJU7_9FIRM</name>
<reference evidence="3 6" key="4">
    <citation type="submission" date="2018-08" db="EMBL/GenBank/DDBJ databases">
        <title>A genome reference for cultivated species of the human gut microbiota.</title>
        <authorList>
            <person name="Zou Y."/>
            <person name="Xue W."/>
            <person name="Luo G."/>
        </authorList>
    </citation>
    <scope>NUCLEOTIDE SEQUENCE [LARGE SCALE GENOMIC DNA]</scope>
    <source>
        <strain evidence="3 6">TF05-12AC</strain>
    </source>
</reference>
<dbReference type="OrthoDB" id="1859725at2"/>
<dbReference type="Proteomes" id="UP000260828">
    <property type="component" value="Unassembled WGS sequence"/>
</dbReference>
<evidence type="ECO:0000313" key="3">
    <source>
        <dbReference type="EMBL" id="RGE66096.1"/>
    </source>
</evidence>
<dbReference type="Proteomes" id="UP000095765">
    <property type="component" value="Unassembled WGS sequence"/>
</dbReference>
<reference evidence="2" key="3">
    <citation type="journal article" date="2018" name="BMC Genomics">
        <title>Whole genome sequencing and function prediction of 133 gut anaerobes isolated from chicken caecum in pure cultures.</title>
        <authorList>
            <person name="Medvecky M."/>
            <person name="Cejkova D."/>
            <person name="Polansky O."/>
            <person name="Karasova D."/>
            <person name="Kubasova T."/>
            <person name="Cizek A."/>
            <person name="Rychlik I."/>
        </authorList>
    </citation>
    <scope>NUCLEOTIDE SEQUENCE</scope>
    <source>
        <strain evidence="2">An175</strain>
    </source>
</reference>
<protein>
    <submittedName>
        <fullName evidence="1">Uncharacterized protein</fullName>
    </submittedName>
</protein>
<accession>A0A174RJU7</accession>
<reference evidence="5" key="2">
    <citation type="submission" date="2017-04" db="EMBL/GenBank/DDBJ databases">
        <title>Function of individual gut microbiota members based on whole genome sequencing of pure cultures obtained from chicken caecum.</title>
        <authorList>
            <person name="Medvecky M."/>
            <person name="Cejkova D."/>
            <person name="Polansky O."/>
            <person name="Karasova D."/>
            <person name="Kubasova T."/>
            <person name="Cizek A."/>
            <person name="Rychlik I."/>
        </authorList>
    </citation>
    <scope>NUCLEOTIDE SEQUENCE [LARGE SCALE GENOMIC DNA]</scope>
    <source>
        <strain evidence="5">An175</strain>
    </source>
</reference>
<evidence type="ECO:0000313" key="1">
    <source>
        <dbReference type="EMBL" id="CUP83405.1"/>
    </source>
</evidence>
<evidence type="ECO:0000313" key="2">
    <source>
        <dbReference type="EMBL" id="OUP67998.1"/>
    </source>
</evidence>
<dbReference type="GeneID" id="72463800"/>
<dbReference type="RefSeq" id="WP_006874649.1">
    <property type="nucleotide sequence ID" value="NZ_CABIWA010000029.1"/>
</dbReference>
<dbReference type="AlphaFoldDB" id="A0A174RJU7"/>
<proteinExistence type="predicted"/>